<dbReference type="CDD" id="cd17339">
    <property type="entry name" value="MFS_NIMT_CynX_like"/>
    <property type="match status" value="1"/>
</dbReference>
<protein>
    <submittedName>
        <fullName evidence="8">CynX/NimT family MFS transporter</fullName>
    </submittedName>
</protein>
<dbReference type="PROSITE" id="PS50850">
    <property type="entry name" value="MFS"/>
    <property type="match status" value="1"/>
</dbReference>
<feature type="transmembrane region" description="Helical" evidence="6">
    <location>
        <begin position="127"/>
        <end position="148"/>
    </location>
</feature>
<evidence type="ECO:0000313" key="8">
    <source>
        <dbReference type="EMBL" id="MFD2639533.1"/>
    </source>
</evidence>
<feature type="transmembrane region" description="Helical" evidence="6">
    <location>
        <begin position="368"/>
        <end position="387"/>
    </location>
</feature>
<feature type="transmembrane region" description="Helical" evidence="6">
    <location>
        <begin position="47"/>
        <end position="67"/>
    </location>
</feature>
<sequence>MGLNHNKLRYVILIAGIVLVAFNLRPSITAVGPVISDIRMDTGMSNGAAGLLTTVPLLAFALLSPLAPKIAQRFGNEWTVFMGLILLGIGITIRPTTVIGFLFFGTLLVGAGIAICNVLLPGIVKNTFVRVGLITGAYTLSMNFMASLGSGISVPLAHGLDLGWKNGLLFWGIFTIIALLAWIPQLRKKGQADEVVKPNPAKDSLLKSKVAWQVTLFMGLQSFLFYCLIAWLPEILVSRGIDISIAGWMVSIMQIAGLPTAFLAPYLADRYPNQRGIIIVLSLSYILGLTLLLFGNHIAVLSVSILFAGASQGASIALSLALLSLRARDAKQAANLSGMAQSIGYLLAAVGPFTVGVIFDVFSSWTPSLILFILIATAMFLAGLGAGRDRYVTAEET</sequence>
<feature type="domain" description="Major facilitator superfamily (MFS) profile" evidence="7">
    <location>
        <begin position="207"/>
        <end position="397"/>
    </location>
</feature>
<keyword evidence="5 6" id="KW-0472">Membrane</keyword>
<feature type="transmembrane region" description="Helical" evidence="6">
    <location>
        <begin position="168"/>
        <end position="184"/>
    </location>
</feature>
<accession>A0ABW5QC05</accession>
<comment type="subcellular location">
    <subcellularLocation>
        <location evidence="1">Cell membrane</location>
        <topology evidence="1">Multi-pass membrane protein</topology>
    </subcellularLocation>
</comment>
<feature type="transmembrane region" description="Helical" evidence="6">
    <location>
        <begin position="300"/>
        <end position="323"/>
    </location>
</feature>
<feature type="transmembrane region" description="Helical" evidence="6">
    <location>
        <begin position="99"/>
        <end position="120"/>
    </location>
</feature>
<feature type="transmembrane region" description="Helical" evidence="6">
    <location>
        <begin position="74"/>
        <end position="93"/>
    </location>
</feature>
<keyword evidence="2" id="KW-0813">Transport</keyword>
<dbReference type="Gene3D" id="1.20.1250.20">
    <property type="entry name" value="MFS general substrate transporter like domains"/>
    <property type="match status" value="2"/>
</dbReference>
<keyword evidence="3 6" id="KW-0812">Transmembrane</keyword>
<feature type="transmembrane region" description="Helical" evidence="6">
    <location>
        <begin position="210"/>
        <end position="233"/>
    </location>
</feature>
<evidence type="ECO:0000256" key="6">
    <source>
        <dbReference type="SAM" id="Phobius"/>
    </source>
</evidence>
<dbReference type="RefSeq" id="WP_377329460.1">
    <property type="nucleotide sequence ID" value="NZ_JBHUMZ010000025.1"/>
</dbReference>
<feature type="transmembrane region" description="Helical" evidence="6">
    <location>
        <begin position="343"/>
        <end position="362"/>
    </location>
</feature>
<reference evidence="9" key="1">
    <citation type="journal article" date="2019" name="Int. J. Syst. Evol. Microbiol.">
        <title>The Global Catalogue of Microorganisms (GCM) 10K type strain sequencing project: providing services to taxonomists for standard genome sequencing and annotation.</title>
        <authorList>
            <consortium name="The Broad Institute Genomics Platform"/>
            <consortium name="The Broad Institute Genome Sequencing Center for Infectious Disease"/>
            <person name="Wu L."/>
            <person name="Ma J."/>
        </authorList>
    </citation>
    <scope>NUCLEOTIDE SEQUENCE [LARGE SCALE GENOMIC DNA]</scope>
    <source>
        <strain evidence="9">TISTR 1571</strain>
    </source>
</reference>
<evidence type="ECO:0000256" key="1">
    <source>
        <dbReference type="ARBA" id="ARBA00004651"/>
    </source>
</evidence>
<evidence type="ECO:0000259" key="7">
    <source>
        <dbReference type="PROSITE" id="PS50850"/>
    </source>
</evidence>
<dbReference type="PANTHER" id="PTHR23523">
    <property type="match status" value="1"/>
</dbReference>
<dbReference type="EMBL" id="JBHUMZ010000025">
    <property type="protein sequence ID" value="MFD2639533.1"/>
    <property type="molecule type" value="Genomic_DNA"/>
</dbReference>
<proteinExistence type="predicted"/>
<dbReference type="Proteomes" id="UP001597452">
    <property type="component" value="Unassembled WGS sequence"/>
</dbReference>
<keyword evidence="4 6" id="KW-1133">Transmembrane helix</keyword>
<organism evidence="8 9">
    <name type="scientific">Piscibacillus salipiscarius</name>
    <dbReference type="NCBI Taxonomy" id="299480"/>
    <lineage>
        <taxon>Bacteria</taxon>
        <taxon>Bacillati</taxon>
        <taxon>Bacillota</taxon>
        <taxon>Bacilli</taxon>
        <taxon>Bacillales</taxon>
        <taxon>Bacillaceae</taxon>
        <taxon>Piscibacillus</taxon>
    </lineage>
</organism>
<evidence type="ECO:0000256" key="4">
    <source>
        <dbReference type="ARBA" id="ARBA00022989"/>
    </source>
</evidence>
<name>A0ABW5QC05_9BACI</name>
<dbReference type="InterPro" id="IPR011701">
    <property type="entry name" value="MFS"/>
</dbReference>
<keyword evidence="9" id="KW-1185">Reference proteome</keyword>
<dbReference type="InterPro" id="IPR036259">
    <property type="entry name" value="MFS_trans_sf"/>
</dbReference>
<evidence type="ECO:0000313" key="9">
    <source>
        <dbReference type="Proteomes" id="UP001597452"/>
    </source>
</evidence>
<feature type="transmembrane region" description="Helical" evidence="6">
    <location>
        <begin position="276"/>
        <end position="294"/>
    </location>
</feature>
<dbReference type="SUPFAM" id="SSF103473">
    <property type="entry name" value="MFS general substrate transporter"/>
    <property type="match status" value="1"/>
</dbReference>
<dbReference type="Pfam" id="PF07690">
    <property type="entry name" value="MFS_1"/>
    <property type="match status" value="1"/>
</dbReference>
<gene>
    <name evidence="8" type="ORF">ACFSW4_11690</name>
</gene>
<feature type="transmembrane region" description="Helical" evidence="6">
    <location>
        <begin position="245"/>
        <end position="264"/>
    </location>
</feature>
<comment type="caution">
    <text evidence="8">The sequence shown here is derived from an EMBL/GenBank/DDBJ whole genome shotgun (WGS) entry which is preliminary data.</text>
</comment>
<evidence type="ECO:0000256" key="2">
    <source>
        <dbReference type="ARBA" id="ARBA00022448"/>
    </source>
</evidence>
<dbReference type="InterPro" id="IPR020846">
    <property type="entry name" value="MFS_dom"/>
</dbReference>
<dbReference type="PANTHER" id="PTHR23523:SF2">
    <property type="entry name" value="2-NITROIMIDAZOLE TRANSPORTER"/>
    <property type="match status" value="1"/>
</dbReference>
<dbReference type="InterPro" id="IPR052524">
    <property type="entry name" value="MFS_Cyanate_Porter"/>
</dbReference>
<feature type="transmembrane region" description="Helical" evidence="6">
    <location>
        <begin position="12"/>
        <end position="35"/>
    </location>
</feature>
<evidence type="ECO:0000256" key="5">
    <source>
        <dbReference type="ARBA" id="ARBA00023136"/>
    </source>
</evidence>
<evidence type="ECO:0000256" key="3">
    <source>
        <dbReference type="ARBA" id="ARBA00022692"/>
    </source>
</evidence>